<protein>
    <submittedName>
        <fullName evidence="3">Uncharacterized protein</fullName>
    </submittedName>
</protein>
<feature type="compositionally biased region" description="Basic and acidic residues" evidence="1">
    <location>
        <begin position="137"/>
        <end position="149"/>
    </location>
</feature>
<dbReference type="PANTHER" id="PTHR47241:SF1">
    <property type="entry name" value="BED-TYPE DOMAIN-CONTAINING PROTEIN"/>
    <property type="match status" value="1"/>
</dbReference>
<feature type="compositionally biased region" description="Low complexity" evidence="1">
    <location>
        <begin position="58"/>
        <end position="71"/>
    </location>
</feature>
<feature type="region of interest" description="Disordered" evidence="1">
    <location>
        <begin position="130"/>
        <end position="170"/>
    </location>
</feature>
<feature type="compositionally biased region" description="Acidic residues" evidence="1">
    <location>
        <begin position="150"/>
        <end position="170"/>
    </location>
</feature>
<feature type="transmembrane region" description="Helical" evidence="2">
    <location>
        <begin position="571"/>
        <end position="587"/>
    </location>
</feature>
<reference evidence="3" key="1">
    <citation type="submission" date="2023-07" db="EMBL/GenBank/DDBJ databases">
        <authorList>
            <person name="Stuckert A."/>
        </authorList>
    </citation>
    <scope>NUCLEOTIDE SEQUENCE</scope>
</reference>
<feature type="compositionally biased region" description="Basic and acidic residues" evidence="1">
    <location>
        <begin position="493"/>
        <end position="512"/>
    </location>
</feature>
<dbReference type="InterPro" id="IPR052865">
    <property type="entry name" value="Zinc_finger_BED"/>
</dbReference>
<dbReference type="Proteomes" id="UP001176940">
    <property type="component" value="Unassembled WGS sequence"/>
</dbReference>
<evidence type="ECO:0000256" key="2">
    <source>
        <dbReference type="SAM" id="Phobius"/>
    </source>
</evidence>
<keyword evidence="2" id="KW-0472">Membrane</keyword>
<feature type="compositionally biased region" description="Basic and acidic residues" evidence="1">
    <location>
        <begin position="520"/>
        <end position="529"/>
    </location>
</feature>
<keyword evidence="4" id="KW-1185">Reference proteome</keyword>
<dbReference type="EMBL" id="CAUEEQ010002202">
    <property type="protein sequence ID" value="CAJ0922043.1"/>
    <property type="molecule type" value="Genomic_DNA"/>
</dbReference>
<evidence type="ECO:0000256" key="1">
    <source>
        <dbReference type="SAM" id="MobiDB-lite"/>
    </source>
</evidence>
<dbReference type="SUPFAM" id="SSF53098">
    <property type="entry name" value="Ribonuclease H-like"/>
    <property type="match status" value="1"/>
</dbReference>
<evidence type="ECO:0000313" key="4">
    <source>
        <dbReference type="Proteomes" id="UP001176940"/>
    </source>
</evidence>
<accession>A0ABN9KSD5</accession>
<name>A0ABN9KSD5_9NEOB</name>
<proteinExistence type="predicted"/>
<gene>
    <name evidence="3" type="ORF">RIMI_LOCUS1666775</name>
</gene>
<feature type="region of interest" description="Disordered" evidence="1">
    <location>
        <begin position="58"/>
        <end position="101"/>
    </location>
</feature>
<keyword evidence="2" id="KW-0812">Transmembrane</keyword>
<dbReference type="InterPro" id="IPR012337">
    <property type="entry name" value="RNaseH-like_sf"/>
</dbReference>
<evidence type="ECO:0000313" key="3">
    <source>
        <dbReference type="EMBL" id="CAJ0922043.1"/>
    </source>
</evidence>
<feature type="region of interest" description="Disordered" evidence="1">
    <location>
        <begin position="493"/>
        <end position="532"/>
    </location>
</feature>
<keyword evidence="2" id="KW-1133">Transmembrane helix</keyword>
<sequence length="614" mass="69062">MGKARDGEVDMMMMTHAEDEAVAKFLGDRSTPLLKPEQCKTVVGWIADNASSHLAATTTTMSSTRSSLSSRKCGPDIPHPDPPSSHHAECPETTDPTCGDSEELFSFPFQDSELLTSQLEVGTDEITCRDAQSFDWPRSRKGDGGKVSEEVGDDETQLPESQEEEQGADVEEMLPFRLIETEAFRSLMVAESQGTRSPVATISPAPAPPLFLHPPSLKSTHQSEAGSIASAKRQQAVLKLICIGDKPHNAEELWTALKEQSDVWMTPLNLQPGMVVCDNGRNLVAALRQAQRLVCDVPTRWNFRLHMLERLCEQKKAVDYKHQQGHRCSVQTPHIRPQELTWMSDICTILQNFEDCTKMVNDDDAIISFIIPPLSILKTSLLTVKDDALQAEHEDMVQGTIQGDYTQPSLMSSQSGLVVSEDEEEQELLSCAINDFCPTQLMVPTPFIRQEIPLIKPDRAHCEVKTIPSDYLLKLIKRMPRVCKAVIKAKEGGKGENREQGRGRDRREEERKKERKSRLRSRDAVEQRPRQMQRLQICDTSSKDDFCQKCEDSDKLGDFPWLMVISVTRRLRIFFATLVLGLAIYLVRCRPKKKKFTTPIEETGAHSAEELLIH</sequence>
<organism evidence="3 4">
    <name type="scientific">Ranitomeya imitator</name>
    <name type="common">mimic poison frog</name>
    <dbReference type="NCBI Taxonomy" id="111125"/>
    <lineage>
        <taxon>Eukaryota</taxon>
        <taxon>Metazoa</taxon>
        <taxon>Chordata</taxon>
        <taxon>Craniata</taxon>
        <taxon>Vertebrata</taxon>
        <taxon>Euteleostomi</taxon>
        <taxon>Amphibia</taxon>
        <taxon>Batrachia</taxon>
        <taxon>Anura</taxon>
        <taxon>Neobatrachia</taxon>
        <taxon>Hyloidea</taxon>
        <taxon>Dendrobatidae</taxon>
        <taxon>Dendrobatinae</taxon>
        <taxon>Ranitomeya</taxon>
    </lineage>
</organism>
<dbReference type="PANTHER" id="PTHR47241">
    <property type="entry name" value="FINGER PROTEIN, PUTATIVE-RELATED"/>
    <property type="match status" value="1"/>
</dbReference>
<comment type="caution">
    <text evidence="3">The sequence shown here is derived from an EMBL/GenBank/DDBJ whole genome shotgun (WGS) entry which is preliminary data.</text>
</comment>